<evidence type="ECO:0000256" key="1">
    <source>
        <dbReference type="ARBA" id="ARBA00004123"/>
    </source>
</evidence>
<evidence type="ECO:0000256" key="4">
    <source>
        <dbReference type="ARBA" id="ARBA00022763"/>
    </source>
</evidence>
<feature type="compositionally biased region" description="Basic and acidic residues" evidence="10">
    <location>
        <begin position="696"/>
        <end position="707"/>
    </location>
</feature>
<accession>A0A6A6Z5G6</accession>
<evidence type="ECO:0000256" key="6">
    <source>
        <dbReference type="ARBA" id="ARBA00023204"/>
    </source>
</evidence>
<feature type="region of interest" description="Disordered" evidence="10">
    <location>
        <begin position="447"/>
        <end position="482"/>
    </location>
</feature>
<dbReference type="EMBL" id="MU003693">
    <property type="protein sequence ID" value="KAF2815903.1"/>
    <property type="molecule type" value="Genomic_DNA"/>
</dbReference>
<evidence type="ECO:0000256" key="10">
    <source>
        <dbReference type="SAM" id="MobiDB-lite"/>
    </source>
</evidence>
<feature type="compositionally biased region" description="Basic and acidic residues" evidence="10">
    <location>
        <begin position="180"/>
        <end position="189"/>
    </location>
</feature>
<dbReference type="AlphaFoldDB" id="A0A6A6Z5G6"/>
<feature type="compositionally biased region" description="Basic residues" evidence="10">
    <location>
        <begin position="749"/>
        <end position="759"/>
    </location>
</feature>
<dbReference type="Pfam" id="PF09494">
    <property type="entry name" value="Slx4"/>
    <property type="match status" value="1"/>
</dbReference>
<dbReference type="GO" id="GO:0006310">
    <property type="term" value="P:DNA recombination"/>
    <property type="evidence" value="ECO:0007669"/>
    <property type="project" value="UniProtKB-UniRule"/>
</dbReference>
<dbReference type="Proteomes" id="UP000504636">
    <property type="component" value="Unplaced"/>
</dbReference>
<evidence type="ECO:0000256" key="5">
    <source>
        <dbReference type="ARBA" id="ARBA00023172"/>
    </source>
</evidence>
<dbReference type="GO" id="GO:0033557">
    <property type="term" value="C:Slx1-Slx4 complex"/>
    <property type="evidence" value="ECO:0007669"/>
    <property type="project" value="UniProtKB-UniRule"/>
</dbReference>
<keyword evidence="6 9" id="KW-0234">DNA repair</keyword>
<evidence type="ECO:0000256" key="3">
    <source>
        <dbReference type="ARBA" id="ARBA00022553"/>
    </source>
</evidence>
<feature type="compositionally biased region" description="Polar residues" evidence="10">
    <location>
        <begin position="58"/>
        <end position="71"/>
    </location>
</feature>
<evidence type="ECO:0000256" key="8">
    <source>
        <dbReference type="ARBA" id="ARBA00029496"/>
    </source>
</evidence>
<dbReference type="InterPro" id="IPR018574">
    <property type="entry name" value="Structure-sp_endonuc_su_Slx4"/>
</dbReference>
<proteinExistence type="inferred from homology"/>
<comment type="similarity">
    <text evidence="2 9">Belongs to the SLX4 family.</text>
</comment>
<evidence type="ECO:0000256" key="2">
    <source>
        <dbReference type="ARBA" id="ARBA00006661"/>
    </source>
</evidence>
<protein>
    <recommendedName>
        <fullName evidence="8 9">Structure-specific endonuclease subunit SLX4</fullName>
    </recommendedName>
</protein>
<reference evidence="11 13" key="1">
    <citation type="journal article" date="2020" name="Stud. Mycol.">
        <title>101 Dothideomycetes genomes: a test case for predicting lifestyles and emergence of pathogens.</title>
        <authorList>
            <person name="Haridas S."/>
            <person name="Albert R."/>
            <person name="Binder M."/>
            <person name="Bloem J."/>
            <person name="Labutti K."/>
            <person name="Salamov A."/>
            <person name="Andreopoulos B."/>
            <person name="Baker S."/>
            <person name="Barry K."/>
            <person name="Bills G."/>
            <person name="Bluhm B."/>
            <person name="Cannon C."/>
            <person name="Castanera R."/>
            <person name="Culley D."/>
            <person name="Daum C."/>
            <person name="Ezra D."/>
            <person name="Gonzalez J."/>
            <person name="Henrissat B."/>
            <person name="Kuo A."/>
            <person name="Liang C."/>
            <person name="Lipzen A."/>
            <person name="Lutzoni F."/>
            <person name="Magnuson J."/>
            <person name="Mondo S."/>
            <person name="Nolan M."/>
            <person name="Ohm R."/>
            <person name="Pangilinan J."/>
            <person name="Park H.-J."/>
            <person name="Ramirez L."/>
            <person name="Alfaro M."/>
            <person name="Sun H."/>
            <person name="Tritt A."/>
            <person name="Yoshinaga Y."/>
            <person name="Zwiers L.-H."/>
            <person name="Turgeon B."/>
            <person name="Goodwin S."/>
            <person name="Spatafora J."/>
            <person name="Crous P."/>
            <person name="Grigoriev I."/>
        </authorList>
    </citation>
    <scope>NUCLEOTIDE SEQUENCE</scope>
    <source>
        <strain evidence="11 13">CBS 304.34</strain>
    </source>
</reference>
<feature type="region of interest" description="Disordered" evidence="10">
    <location>
        <begin position="630"/>
        <end position="836"/>
    </location>
</feature>
<feature type="region of interest" description="Disordered" evidence="10">
    <location>
        <begin position="1"/>
        <end position="204"/>
    </location>
</feature>
<feature type="compositionally biased region" description="Basic residues" evidence="10">
    <location>
        <begin position="769"/>
        <end position="783"/>
    </location>
</feature>
<evidence type="ECO:0000313" key="13">
    <source>
        <dbReference type="RefSeq" id="XP_033582867.1"/>
    </source>
</evidence>
<comment type="PTM">
    <text evidence="9">Phosphorylated in response to DNA damage.</text>
</comment>
<reference evidence="13" key="3">
    <citation type="submission" date="2025-04" db="UniProtKB">
        <authorList>
            <consortium name="RefSeq"/>
        </authorList>
    </citation>
    <scope>IDENTIFICATION</scope>
    <source>
        <strain evidence="13">CBS 304.34</strain>
    </source>
</reference>
<comment type="subunit">
    <text evidence="9">Forms a heterodimer with SLX1.</text>
</comment>
<sequence length="987" mass="107601">MDASPRRHSTSPSHQQRAAMSPPSSPLPSPSEFFSKKGGGALRSGSKAAPVPDRAFTGSATAGSLIKSRQLSLAAEDLAGEEKPKRQRKQLSEVDANANAPKKASKRSAKASETKPGPDVVAKKPRKRKETIDTTTPNPPPSKSDAGVATTSAPSANALEKADAPVPPKSKPTKPRKPRVPKEKAEAQTKLKKGKITKPGTVSAKSKEIEFTQEYNFESKTTGVKSAHFHPNKEDMAPKMDDTLLLDAGEMINLEIPVPSPRVRDTVLPATVKGTGNDAMDKIAIGEKPTRVDEPLSLDAAVKRRTDWTPTKDTEIIMLDEVTPVNSKVGDSPEAHKKLAFTSIIATYAYANTSEAVTTEAVTRKVSGEALTKRRRIELVDIPSQHPNTEVTKALRKKATTITDLVTGQYKPNGLDDVAAGATSNFFGPRAGVLPVAGAIGNNAKALLAPKPARKRAPREKSPTKADPKTKKGTKQPKSQPKLVADKLLSPSTAARKWNKQEILFGTSSQLARDESPQLIRQIQLAIRESEAEAEANASIHQATESVVSDSIRSKKLSKFTASRTLWSAAARDDDNQFWNPPAPSPRNVHPEIDGSFVDIDTFNDDGDAPAEMTDSEFHSIEQFGEFKEFPSEQQGSGSLPTGDFCNSKDSPAEKQDSGFHYIEEFHDFKDVPRRAESKPPHTASNSIIQLDGPADESRFLDIEDFQRPQVGENQQGDSALAASSHIKLLENREAHATKSQASPSKIPTAKKPRGRPPKSKTTITIPTKKTKRAKSSPKKKTQASRALPSTPPRKKKTLDFVHIDEIQDSEAESPLSPSPPRNRKANAPTLSSPLQLRPSLAVKEIDLEQVKHDREVAEKLKAEKLAAKVEAAKLAEAAMRRDLFPKITTTVKGAPRTTDPSKPSWYEKILMYDPIVLEDLTAWLNAQGVRWFVTIKRKGRGKKKAGEAAGAEDDMEVVEKELEAKMVQNWCEENSICCTYREGTRH</sequence>
<keyword evidence="4 9" id="KW-0227">DNA damage</keyword>
<evidence type="ECO:0000256" key="7">
    <source>
        <dbReference type="ARBA" id="ARBA00023242"/>
    </source>
</evidence>
<feature type="compositionally biased region" description="Basic and acidic residues" evidence="10">
    <location>
        <begin position="651"/>
        <end position="680"/>
    </location>
</feature>
<dbReference type="HAMAP" id="MF_03110">
    <property type="entry name" value="Endonuc_su_Slx4"/>
    <property type="match status" value="1"/>
</dbReference>
<comment type="function">
    <text evidence="9">Regulatory subunit of the SLX1-SLX4 structure-specific endonuclease that resolves DNA secondary structures generated during DNA repair and recombination. Has endonuclease activity towards branched DNA substrates, introducing single-strand cuts in duplex DNA close to junctions with ss-DNA.</text>
</comment>
<keyword evidence="5 9" id="KW-0233">DNA recombination</keyword>
<feature type="compositionally biased region" description="Basic and acidic residues" evidence="10">
    <location>
        <begin position="728"/>
        <end position="737"/>
    </location>
</feature>
<comment type="subcellular location">
    <subcellularLocation>
        <location evidence="1 9">Nucleus</location>
    </subcellularLocation>
</comment>
<keyword evidence="7 9" id="KW-0539">Nucleus</keyword>
<dbReference type="RefSeq" id="XP_033582867.1">
    <property type="nucleotide sequence ID" value="XM_033724883.1"/>
</dbReference>
<evidence type="ECO:0000313" key="11">
    <source>
        <dbReference type="EMBL" id="KAF2815903.1"/>
    </source>
</evidence>
<name>A0A6A6Z5G6_9PEZI</name>
<dbReference type="GO" id="GO:0017108">
    <property type="term" value="F:5'-flap endonuclease activity"/>
    <property type="evidence" value="ECO:0007669"/>
    <property type="project" value="InterPro"/>
</dbReference>
<evidence type="ECO:0000313" key="12">
    <source>
        <dbReference type="Proteomes" id="UP000504636"/>
    </source>
</evidence>
<dbReference type="OrthoDB" id="5349119at2759"/>
<gene>
    <name evidence="9" type="primary">SLX4</name>
    <name evidence="11 13" type="ORF">BDZ99DRAFT_514539</name>
</gene>
<dbReference type="GO" id="GO:0006281">
    <property type="term" value="P:DNA repair"/>
    <property type="evidence" value="ECO:0007669"/>
    <property type="project" value="UniProtKB-UniRule"/>
</dbReference>
<keyword evidence="12" id="KW-1185">Reference proteome</keyword>
<dbReference type="InterPro" id="IPR027784">
    <property type="entry name" value="Slx4_ascomycetes"/>
</dbReference>
<feature type="compositionally biased region" description="Basic and acidic residues" evidence="10">
    <location>
        <begin position="459"/>
        <end position="470"/>
    </location>
</feature>
<reference evidence="13" key="2">
    <citation type="submission" date="2020-04" db="EMBL/GenBank/DDBJ databases">
        <authorList>
            <consortium name="NCBI Genome Project"/>
        </authorList>
    </citation>
    <scope>NUCLEOTIDE SEQUENCE</scope>
    <source>
        <strain evidence="13">CBS 304.34</strain>
    </source>
</reference>
<dbReference type="GO" id="GO:0006260">
    <property type="term" value="P:DNA replication"/>
    <property type="evidence" value="ECO:0007669"/>
    <property type="project" value="InterPro"/>
</dbReference>
<organism evidence="11">
    <name type="scientific">Mytilinidion resinicola</name>
    <dbReference type="NCBI Taxonomy" id="574789"/>
    <lineage>
        <taxon>Eukaryota</taxon>
        <taxon>Fungi</taxon>
        <taxon>Dikarya</taxon>
        <taxon>Ascomycota</taxon>
        <taxon>Pezizomycotina</taxon>
        <taxon>Dothideomycetes</taxon>
        <taxon>Pleosporomycetidae</taxon>
        <taxon>Mytilinidiales</taxon>
        <taxon>Mytilinidiaceae</taxon>
        <taxon>Mytilinidion</taxon>
    </lineage>
</organism>
<keyword evidence="3 9" id="KW-0597">Phosphoprotein</keyword>
<evidence type="ECO:0000256" key="9">
    <source>
        <dbReference type="HAMAP-Rule" id="MF_03110"/>
    </source>
</evidence>